<name>A0A7W5ZXA7_9SPHN</name>
<organism evidence="1 2">
    <name type="scientific">Novosphingobium hassiacum</name>
    <dbReference type="NCBI Taxonomy" id="173676"/>
    <lineage>
        <taxon>Bacteria</taxon>
        <taxon>Pseudomonadati</taxon>
        <taxon>Pseudomonadota</taxon>
        <taxon>Alphaproteobacteria</taxon>
        <taxon>Sphingomonadales</taxon>
        <taxon>Sphingomonadaceae</taxon>
        <taxon>Novosphingobium</taxon>
    </lineage>
</organism>
<evidence type="ECO:0000313" key="2">
    <source>
        <dbReference type="Proteomes" id="UP000562395"/>
    </source>
</evidence>
<proteinExistence type="predicted"/>
<sequence length="126" mass="13865">MSFILPLGYRGRIGVWPCPWTLPSTHDILAHGPGPASRKSSVMKFTVECDCSPEEARRFLGLPDVSKANDVYVDNIAKAMQGVNNIEQLQGYIKQVAPMGEMGLKMFQQFMEQGGMGAFSGKKPKD</sequence>
<comment type="caution">
    <text evidence="1">The sequence shown here is derived from an EMBL/GenBank/DDBJ whole genome shotgun (WGS) entry which is preliminary data.</text>
</comment>
<dbReference type="AlphaFoldDB" id="A0A7W5ZXA7"/>
<protein>
    <submittedName>
        <fullName evidence="1">Uncharacterized protein</fullName>
    </submittedName>
</protein>
<accession>A0A7W5ZXA7</accession>
<evidence type="ECO:0000313" key="1">
    <source>
        <dbReference type="EMBL" id="MBB3859882.1"/>
    </source>
</evidence>
<dbReference type="EMBL" id="JACICY010000002">
    <property type="protein sequence ID" value="MBB3859882.1"/>
    <property type="molecule type" value="Genomic_DNA"/>
</dbReference>
<reference evidence="1 2" key="1">
    <citation type="submission" date="2020-08" db="EMBL/GenBank/DDBJ databases">
        <title>Genomic Encyclopedia of Type Strains, Phase IV (KMG-IV): sequencing the most valuable type-strain genomes for metagenomic binning, comparative biology and taxonomic classification.</title>
        <authorList>
            <person name="Goeker M."/>
        </authorList>
    </citation>
    <scope>NUCLEOTIDE SEQUENCE [LARGE SCALE GENOMIC DNA]</scope>
    <source>
        <strain evidence="1 2">DSM 14552</strain>
    </source>
</reference>
<gene>
    <name evidence="1" type="ORF">GGQ88_001143</name>
</gene>
<keyword evidence="2" id="KW-1185">Reference proteome</keyword>
<dbReference type="Pfam" id="PF20099">
    <property type="entry name" value="DUF6489"/>
    <property type="match status" value="1"/>
</dbReference>
<dbReference type="Proteomes" id="UP000562395">
    <property type="component" value="Unassembled WGS sequence"/>
</dbReference>
<dbReference type="InterPro" id="IPR045502">
    <property type="entry name" value="DUF6489"/>
</dbReference>